<evidence type="ECO:0000313" key="3">
    <source>
        <dbReference type="Proteomes" id="UP000006727"/>
    </source>
</evidence>
<accession>A0A7I4AIX9</accession>
<proteinExistence type="predicted"/>
<sequence>MDFCVETLIIANDLNAFYVTMRTLRTSCCAPQATAQPQRPRAESSTSSMATTDRLPAAISSSRSPRWMKKKIDRGIAPPTFAVDETSLDEVKVKIKVGPLSSLQERVYRFQKIFGSSSRLVVITLPKPLGIVFVESPLVDAYGKNRVMVGELVVGGNADRASRVAQLFDGRKNVASNTPILNGGVMPGDILRATTTVGVTVDFFGIRRPQRVMDLFVADGRPWHLITRALNASFVADGELTLVLERRNAYF</sequence>
<dbReference type="GeneID" id="112290182"/>
<reference evidence="2 3" key="1">
    <citation type="journal article" date="2008" name="Science">
        <title>The Physcomitrella genome reveals evolutionary insights into the conquest of land by plants.</title>
        <authorList>
            <person name="Rensing S."/>
            <person name="Lang D."/>
            <person name="Zimmer A."/>
            <person name="Terry A."/>
            <person name="Salamov A."/>
            <person name="Shapiro H."/>
            <person name="Nishiyama T."/>
            <person name="Perroud P.-F."/>
            <person name="Lindquist E."/>
            <person name="Kamisugi Y."/>
            <person name="Tanahashi T."/>
            <person name="Sakakibara K."/>
            <person name="Fujita T."/>
            <person name="Oishi K."/>
            <person name="Shin-I T."/>
            <person name="Kuroki Y."/>
            <person name="Toyoda A."/>
            <person name="Suzuki Y."/>
            <person name="Hashimoto A."/>
            <person name="Yamaguchi K."/>
            <person name="Sugano A."/>
            <person name="Kohara Y."/>
            <person name="Fujiyama A."/>
            <person name="Anterola A."/>
            <person name="Aoki S."/>
            <person name="Ashton N."/>
            <person name="Barbazuk W.B."/>
            <person name="Barker E."/>
            <person name="Bennetzen J."/>
            <person name="Bezanilla M."/>
            <person name="Blankenship R."/>
            <person name="Cho S.H."/>
            <person name="Dutcher S."/>
            <person name="Estelle M."/>
            <person name="Fawcett J.A."/>
            <person name="Gundlach H."/>
            <person name="Hanada K."/>
            <person name="Heyl A."/>
            <person name="Hicks K.A."/>
            <person name="Hugh J."/>
            <person name="Lohr M."/>
            <person name="Mayer K."/>
            <person name="Melkozernov A."/>
            <person name="Murata T."/>
            <person name="Nelson D."/>
            <person name="Pils B."/>
            <person name="Prigge M."/>
            <person name="Reiss B."/>
            <person name="Renner T."/>
            <person name="Rombauts S."/>
            <person name="Rushton P."/>
            <person name="Sanderfoot A."/>
            <person name="Schween G."/>
            <person name="Shiu S.-H."/>
            <person name="Stueber K."/>
            <person name="Theodoulou F.L."/>
            <person name="Tu H."/>
            <person name="Van de Peer Y."/>
            <person name="Verrier P.J."/>
            <person name="Waters E."/>
            <person name="Wood A."/>
            <person name="Yang L."/>
            <person name="Cove D."/>
            <person name="Cuming A."/>
            <person name="Hasebe M."/>
            <person name="Lucas S."/>
            <person name="Mishler D.B."/>
            <person name="Reski R."/>
            <person name="Grigoriev I."/>
            <person name="Quatrano R.S."/>
            <person name="Boore J.L."/>
        </authorList>
    </citation>
    <scope>NUCLEOTIDE SEQUENCE [LARGE SCALE GENOMIC DNA]</scope>
    <source>
        <strain evidence="2 3">cv. Gransden 2004</strain>
    </source>
</reference>
<keyword evidence="3" id="KW-1185">Reference proteome</keyword>
<organism evidence="2 3">
    <name type="scientific">Physcomitrium patens</name>
    <name type="common">Spreading-leaved earth moss</name>
    <name type="synonym">Physcomitrella patens</name>
    <dbReference type="NCBI Taxonomy" id="3218"/>
    <lineage>
        <taxon>Eukaryota</taxon>
        <taxon>Viridiplantae</taxon>
        <taxon>Streptophyta</taxon>
        <taxon>Embryophyta</taxon>
        <taxon>Bryophyta</taxon>
        <taxon>Bryophytina</taxon>
        <taxon>Bryopsida</taxon>
        <taxon>Funariidae</taxon>
        <taxon>Funariales</taxon>
        <taxon>Funariaceae</taxon>
        <taxon>Physcomitrium</taxon>
    </lineage>
</organism>
<dbReference type="Proteomes" id="UP000006727">
    <property type="component" value="Chromosome 13"/>
</dbReference>
<reference evidence="2" key="3">
    <citation type="submission" date="2020-12" db="UniProtKB">
        <authorList>
            <consortium name="EnsemblPlants"/>
        </authorList>
    </citation>
    <scope>IDENTIFICATION</scope>
</reference>
<feature type="compositionally biased region" description="Polar residues" evidence="1">
    <location>
        <begin position="33"/>
        <end position="51"/>
    </location>
</feature>
<evidence type="ECO:0000313" key="2">
    <source>
        <dbReference type="EnsemblPlants" id="Pp3c13_22920V3.5"/>
    </source>
</evidence>
<evidence type="ECO:0000256" key="1">
    <source>
        <dbReference type="SAM" id="MobiDB-lite"/>
    </source>
</evidence>
<name>A0A7I4AIX9_PHYPA</name>
<dbReference type="EnsemblPlants" id="Pp3c13_22920V3.5">
    <property type="protein sequence ID" value="Pp3c13_22920V3.5"/>
    <property type="gene ID" value="Pp3c13_22920"/>
</dbReference>
<reference evidence="2 3" key="2">
    <citation type="journal article" date="2018" name="Plant J.">
        <title>The Physcomitrella patens chromosome-scale assembly reveals moss genome structure and evolution.</title>
        <authorList>
            <person name="Lang D."/>
            <person name="Ullrich K.K."/>
            <person name="Murat F."/>
            <person name="Fuchs J."/>
            <person name="Jenkins J."/>
            <person name="Haas F.B."/>
            <person name="Piednoel M."/>
            <person name="Gundlach H."/>
            <person name="Van Bel M."/>
            <person name="Meyberg R."/>
            <person name="Vives C."/>
            <person name="Morata J."/>
            <person name="Symeonidi A."/>
            <person name="Hiss M."/>
            <person name="Muchero W."/>
            <person name="Kamisugi Y."/>
            <person name="Saleh O."/>
            <person name="Blanc G."/>
            <person name="Decker E.L."/>
            <person name="van Gessel N."/>
            <person name="Grimwood J."/>
            <person name="Hayes R.D."/>
            <person name="Graham S.W."/>
            <person name="Gunter L.E."/>
            <person name="McDaniel S.F."/>
            <person name="Hoernstein S.N.W."/>
            <person name="Larsson A."/>
            <person name="Li F.W."/>
            <person name="Perroud P.F."/>
            <person name="Phillips J."/>
            <person name="Ranjan P."/>
            <person name="Rokshar D.S."/>
            <person name="Rothfels C.J."/>
            <person name="Schneider L."/>
            <person name="Shu S."/>
            <person name="Stevenson D.W."/>
            <person name="Thummler F."/>
            <person name="Tillich M."/>
            <person name="Villarreal Aguilar J.C."/>
            <person name="Widiez T."/>
            <person name="Wong G.K."/>
            <person name="Wymore A."/>
            <person name="Zhang Y."/>
            <person name="Zimmer A.D."/>
            <person name="Quatrano R.S."/>
            <person name="Mayer K.F.X."/>
            <person name="Goodstein D."/>
            <person name="Casacuberta J.M."/>
            <person name="Vandepoele K."/>
            <person name="Reski R."/>
            <person name="Cuming A.C."/>
            <person name="Tuskan G.A."/>
            <person name="Maumus F."/>
            <person name="Salse J."/>
            <person name="Schmutz J."/>
            <person name="Rensing S.A."/>
        </authorList>
    </citation>
    <scope>NUCLEOTIDE SEQUENCE [LARGE SCALE GENOMIC DNA]</scope>
    <source>
        <strain evidence="2 3">cv. Gransden 2004</strain>
    </source>
</reference>
<feature type="region of interest" description="Disordered" evidence="1">
    <location>
        <begin position="31"/>
        <end position="60"/>
    </location>
</feature>
<dbReference type="AlphaFoldDB" id="A0A7I4AIX9"/>
<protein>
    <submittedName>
        <fullName evidence="2">Uncharacterized protein</fullName>
    </submittedName>
</protein>
<dbReference type="EMBL" id="ABEU02000013">
    <property type="status" value="NOT_ANNOTATED_CDS"/>
    <property type="molecule type" value="Genomic_DNA"/>
</dbReference>
<dbReference type="RefSeq" id="XP_024391979.1">
    <property type="nucleotide sequence ID" value="XM_024536211.2"/>
</dbReference>
<gene>
    <name evidence="2" type="primary">LOC112290182</name>
</gene>
<dbReference type="Gramene" id="Pp3c13_22920V3.5">
    <property type="protein sequence ID" value="Pp3c13_22920V3.5"/>
    <property type="gene ID" value="Pp3c13_22920"/>
</dbReference>